<dbReference type="InterPro" id="IPR037066">
    <property type="entry name" value="Plug_dom_sf"/>
</dbReference>
<dbReference type="CDD" id="cd01347">
    <property type="entry name" value="ligand_gated_channel"/>
    <property type="match status" value="1"/>
</dbReference>
<organism evidence="19 20">
    <name type="scientific">Pararhizobium capsulatum DSM 1112</name>
    <dbReference type="NCBI Taxonomy" id="1121113"/>
    <lineage>
        <taxon>Bacteria</taxon>
        <taxon>Pseudomonadati</taxon>
        <taxon>Pseudomonadota</taxon>
        <taxon>Alphaproteobacteria</taxon>
        <taxon>Hyphomicrobiales</taxon>
        <taxon>Rhizobiaceae</taxon>
        <taxon>Rhizobium/Agrobacterium group</taxon>
        <taxon>Pararhizobium</taxon>
    </lineage>
</organism>
<keyword evidence="11 14" id="KW-0472">Membrane</keyword>
<dbReference type="RefSeq" id="WP_307225674.1">
    <property type="nucleotide sequence ID" value="NZ_JAUSVF010000001.1"/>
</dbReference>
<dbReference type="Gene3D" id="2.40.170.20">
    <property type="entry name" value="TonB-dependent receptor, beta-barrel domain"/>
    <property type="match status" value="1"/>
</dbReference>
<dbReference type="PANTHER" id="PTHR32552">
    <property type="entry name" value="FERRICHROME IRON RECEPTOR-RELATED"/>
    <property type="match status" value="1"/>
</dbReference>
<comment type="subcellular location">
    <subcellularLocation>
        <location evidence="1 14">Cell outer membrane</location>
        <topology evidence="1 14">Multi-pass membrane protein</topology>
    </subcellularLocation>
</comment>
<evidence type="ECO:0000256" key="1">
    <source>
        <dbReference type="ARBA" id="ARBA00004571"/>
    </source>
</evidence>
<keyword evidence="6 14" id="KW-0812">Transmembrane</keyword>
<keyword evidence="5" id="KW-0410">Iron transport</keyword>
<evidence type="ECO:0000256" key="15">
    <source>
        <dbReference type="RuleBase" id="RU003357"/>
    </source>
</evidence>
<comment type="similarity">
    <text evidence="2 14 15">Belongs to the TonB-dependent receptor family.</text>
</comment>
<evidence type="ECO:0000259" key="18">
    <source>
        <dbReference type="Pfam" id="PF07715"/>
    </source>
</evidence>
<evidence type="ECO:0000256" key="12">
    <source>
        <dbReference type="ARBA" id="ARBA00023170"/>
    </source>
</evidence>
<protein>
    <submittedName>
        <fullName evidence="19">Iron complex outermembrane receptor protein</fullName>
    </submittedName>
</protein>
<dbReference type="InterPro" id="IPR039426">
    <property type="entry name" value="TonB-dep_rcpt-like"/>
</dbReference>
<evidence type="ECO:0000256" key="8">
    <source>
        <dbReference type="ARBA" id="ARBA00023004"/>
    </source>
</evidence>
<keyword evidence="8" id="KW-0408">Iron</keyword>
<evidence type="ECO:0000256" key="3">
    <source>
        <dbReference type="ARBA" id="ARBA00022448"/>
    </source>
</evidence>
<dbReference type="NCBIfam" id="TIGR01783">
    <property type="entry name" value="TonB-siderophor"/>
    <property type="match status" value="1"/>
</dbReference>
<gene>
    <name evidence="19" type="ORF">QO002_000134</name>
</gene>
<sequence length="706" mass="77081">MPLILLNSPTSRALRSSTMLFGIMAALVLPSLGFAQDADDQTTRLETLRVNGDGNGEAQTISEDNDTVVPTRAISALKTDTPLIETPRAVSVVTRKEIEERGATDMIQAARYSSGVTTGAFGYDPRFDQIYIRGIETTTTGDFRDGLRQPIMTYGSFATEVYTLDRIEILKGPVSVIYGAASAAGIVNRISKLPLEETHREIELQYGTIGRKQAAFDFGGPINDEMFYRVVGLARDGEGSYDIADDRYLLQPSFTWKPDDSTTFTIYGLAQKGETAASAWSFERDGNIYLYTDPDYNSQKVEQYQLGYQLEHEFDNGLTFRQNARAGDVDLKAHYLNRVFTNPDGSWPTTAVTDSMRTYQIDNQLEAKFDTGAISHTLLTGLDYTWVTSDFAMGSASILPGSAANAAIPTLDYFTGSDLNQTGLYAQDQMELGNWRFVGGLRYDWARQESTVKGSGSTDTKDDGVLSGQAGLLYLFDNGIAPYVSYGTSFVPSTALSADGTVLDPTKGRQIEAGIKYQPEGENYSLSGAVYRLVETGKPQYDPSFLFSENSGENTYTGFELEGRTEFDNGISLIAAYTYADAEITDNIDPALIGNTPSTVPRHVASLWVNYLMPDDTALTGVSIGGGIRATSGSFTSDANTDKNPGAFYFDASLSYDFGVKSPELQGLSLAISATNLADRREQVCTDGYCYIGQSRTVIGSLKYKW</sequence>
<dbReference type="Pfam" id="PF00593">
    <property type="entry name" value="TonB_dep_Rec_b-barrel"/>
    <property type="match status" value="1"/>
</dbReference>
<keyword evidence="4 14" id="KW-1134">Transmembrane beta strand</keyword>
<evidence type="ECO:0000256" key="2">
    <source>
        <dbReference type="ARBA" id="ARBA00009810"/>
    </source>
</evidence>
<evidence type="ECO:0000256" key="11">
    <source>
        <dbReference type="ARBA" id="ARBA00023136"/>
    </source>
</evidence>
<evidence type="ECO:0000256" key="9">
    <source>
        <dbReference type="ARBA" id="ARBA00023065"/>
    </source>
</evidence>
<name>A0ABU0BIB4_9HYPH</name>
<evidence type="ECO:0000259" key="17">
    <source>
        <dbReference type="Pfam" id="PF00593"/>
    </source>
</evidence>
<comment type="caution">
    <text evidence="19">The sequence shown here is derived from an EMBL/GenBank/DDBJ whole genome shotgun (WGS) entry which is preliminary data.</text>
</comment>
<keyword evidence="20" id="KW-1185">Reference proteome</keyword>
<evidence type="ECO:0000313" key="20">
    <source>
        <dbReference type="Proteomes" id="UP001230207"/>
    </source>
</evidence>
<evidence type="ECO:0000256" key="14">
    <source>
        <dbReference type="PROSITE-ProRule" id="PRU01360"/>
    </source>
</evidence>
<keyword evidence="3 14" id="KW-0813">Transport</keyword>
<dbReference type="SUPFAM" id="SSF56935">
    <property type="entry name" value="Porins"/>
    <property type="match status" value="1"/>
</dbReference>
<evidence type="ECO:0000256" key="16">
    <source>
        <dbReference type="SAM" id="SignalP"/>
    </source>
</evidence>
<keyword evidence="13 14" id="KW-0998">Cell outer membrane</keyword>
<evidence type="ECO:0000256" key="13">
    <source>
        <dbReference type="ARBA" id="ARBA00023237"/>
    </source>
</evidence>
<proteinExistence type="inferred from homology"/>
<dbReference type="EMBL" id="JAUSVF010000001">
    <property type="protein sequence ID" value="MDQ0317996.1"/>
    <property type="molecule type" value="Genomic_DNA"/>
</dbReference>
<evidence type="ECO:0000256" key="7">
    <source>
        <dbReference type="ARBA" id="ARBA00022729"/>
    </source>
</evidence>
<feature type="chain" id="PRO_5046824320" evidence="16">
    <location>
        <begin position="36"/>
        <end position="706"/>
    </location>
</feature>
<reference evidence="19 20" key="1">
    <citation type="submission" date="2023-07" db="EMBL/GenBank/DDBJ databases">
        <title>Genomic Encyclopedia of Type Strains, Phase IV (KMG-IV): sequencing the most valuable type-strain genomes for metagenomic binning, comparative biology and taxonomic classification.</title>
        <authorList>
            <person name="Goeker M."/>
        </authorList>
    </citation>
    <scope>NUCLEOTIDE SEQUENCE [LARGE SCALE GENOMIC DNA]</scope>
    <source>
        <strain evidence="19 20">DSM 1112</strain>
    </source>
</reference>
<feature type="signal peptide" evidence="16">
    <location>
        <begin position="1"/>
        <end position="35"/>
    </location>
</feature>
<feature type="domain" description="TonB-dependent receptor plug" evidence="18">
    <location>
        <begin position="83"/>
        <end position="186"/>
    </location>
</feature>
<evidence type="ECO:0000256" key="5">
    <source>
        <dbReference type="ARBA" id="ARBA00022496"/>
    </source>
</evidence>
<accession>A0ABU0BIB4</accession>
<dbReference type="Gene3D" id="2.170.130.10">
    <property type="entry name" value="TonB-dependent receptor, plug domain"/>
    <property type="match status" value="1"/>
</dbReference>
<evidence type="ECO:0000256" key="6">
    <source>
        <dbReference type="ARBA" id="ARBA00022692"/>
    </source>
</evidence>
<keyword evidence="7 16" id="KW-0732">Signal</keyword>
<dbReference type="InterPro" id="IPR012910">
    <property type="entry name" value="Plug_dom"/>
</dbReference>
<evidence type="ECO:0000313" key="19">
    <source>
        <dbReference type="EMBL" id="MDQ0317996.1"/>
    </source>
</evidence>
<dbReference type="InterPro" id="IPR036942">
    <property type="entry name" value="Beta-barrel_TonB_sf"/>
</dbReference>
<dbReference type="InterPro" id="IPR010105">
    <property type="entry name" value="TonB_sidphr_rcpt"/>
</dbReference>
<evidence type="ECO:0000256" key="4">
    <source>
        <dbReference type="ARBA" id="ARBA00022452"/>
    </source>
</evidence>
<keyword evidence="12 19" id="KW-0675">Receptor</keyword>
<keyword evidence="9" id="KW-0406">Ion transport</keyword>
<keyword evidence="10 15" id="KW-0798">TonB box</keyword>
<dbReference type="PROSITE" id="PS52016">
    <property type="entry name" value="TONB_DEPENDENT_REC_3"/>
    <property type="match status" value="1"/>
</dbReference>
<dbReference type="PANTHER" id="PTHR32552:SF68">
    <property type="entry name" value="FERRICHROME OUTER MEMBRANE TRANSPORTER_PHAGE RECEPTOR"/>
    <property type="match status" value="1"/>
</dbReference>
<feature type="domain" description="TonB-dependent receptor-like beta-barrel" evidence="17">
    <location>
        <begin position="251"/>
        <end position="677"/>
    </location>
</feature>
<dbReference type="Pfam" id="PF07715">
    <property type="entry name" value="Plug"/>
    <property type="match status" value="1"/>
</dbReference>
<evidence type="ECO:0000256" key="10">
    <source>
        <dbReference type="ARBA" id="ARBA00023077"/>
    </source>
</evidence>
<dbReference type="InterPro" id="IPR000531">
    <property type="entry name" value="Beta-barrel_TonB"/>
</dbReference>
<dbReference type="Proteomes" id="UP001230207">
    <property type="component" value="Unassembled WGS sequence"/>
</dbReference>